<reference evidence="4" key="1">
    <citation type="submission" date="2016-06" db="EMBL/GenBank/DDBJ databases">
        <authorList>
            <person name="Berg J.A."/>
            <person name="Grossarth S.E."/>
            <person name="Jarvis T.M."/>
            <person name="Merrill B.D."/>
            <person name="Breakwell D.P."/>
            <person name="Hope S."/>
            <person name="Grose J.H."/>
        </authorList>
    </citation>
    <scope>NUCLEOTIDE SEQUENCE [LARGE SCALE GENOMIC DNA]</scope>
</reference>
<proteinExistence type="predicted"/>
<dbReference type="Gene3D" id="3.30.1660.10">
    <property type="entry name" value="Flavin-binding protein dodecin"/>
    <property type="match status" value="1"/>
</dbReference>
<organism evidence="3 4">
    <name type="scientific">Erwinia phage vB_EamM_Huxley</name>
    <dbReference type="NCBI Taxonomy" id="1883373"/>
    <lineage>
        <taxon>Viruses</taxon>
        <taxon>Duplodnaviria</taxon>
        <taxon>Heunggongvirae</taxon>
        <taxon>Uroviricota</taxon>
        <taxon>Caudoviricetes</taxon>
        <taxon>Chimalliviridae</taxon>
        <taxon>Machinavirus</taxon>
        <taxon>Machinavirus machina</taxon>
    </lineage>
</organism>
<dbReference type="Proteomes" id="UP000203302">
    <property type="component" value="Segment"/>
</dbReference>
<sequence>MSIKEFASAETIPSNYKKIGNVSATGSTVDDVTAALAKKAEEAGGDAFKVVGISGNNTQHGSAIVYKAE</sequence>
<protein>
    <recommendedName>
        <fullName evidence="2">YdgH/BhsA/McbA-like domain-containing protein</fullName>
    </recommendedName>
</protein>
<name>A0A1B2IDI0_9CAUD</name>
<evidence type="ECO:0000313" key="4">
    <source>
        <dbReference type="Proteomes" id="UP000203302"/>
    </source>
</evidence>
<keyword evidence="1" id="KW-0732">Signal</keyword>
<dbReference type="GeneID" id="29069305"/>
<dbReference type="EMBL" id="KX397368">
    <property type="protein sequence ID" value="ANZ49265.1"/>
    <property type="molecule type" value="Genomic_DNA"/>
</dbReference>
<dbReference type="InterPro" id="IPR036275">
    <property type="entry name" value="YdgH-like_sf"/>
</dbReference>
<dbReference type="RefSeq" id="YP_009293151.1">
    <property type="nucleotide sequence ID" value="NC_031127.1"/>
</dbReference>
<dbReference type="SUPFAM" id="SSF159871">
    <property type="entry name" value="YdgH-like"/>
    <property type="match status" value="1"/>
</dbReference>
<feature type="domain" description="YdgH/BhsA/McbA-like" evidence="2">
    <location>
        <begin position="16"/>
        <end position="67"/>
    </location>
</feature>
<dbReference type="InterPro" id="IPR025543">
    <property type="entry name" value="Dodecin-like"/>
</dbReference>
<dbReference type="OrthoDB" id="27233at10239"/>
<gene>
    <name evidence="3" type="ORF">HUXLEY_183</name>
</gene>
<accession>A0A1B2IDI0</accession>
<evidence type="ECO:0000259" key="2">
    <source>
        <dbReference type="Pfam" id="PF07338"/>
    </source>
</evidence>
<dbReference type="InterPro" id="IPR010854">
    <property type="entry name" value="YdgH/BhsA/McbA-like_dom"/>
</dbReference>
<dbReference type="KEGG" id="vg:29069305"/>
<evidence type="ECO:0000256" key="1">
    <source>
        <dbReference type="ARBA" id="ARBA00022729"/>
    </source>
</evidence>
<evidence type="ECO:0000313" key="3">
    <source>
        <dbReference type="EMBL" id="ANZ49265.1"/>
    </source>
</evidence>
<dbReference type="Pfam" id="PF07338">
    <property type="entry name" value="YdgH_BhsA-like"/>
    <property type="match status" value="1"/>
</dbReference>